<protein>
    <submittedName>
        <fullName evidence="1">Uncharacterized protein</fullName>
    </submittedName>
</protein>
<reference evidence="1" key="1">
    <citation type="journal article" date="2014" name="Front. Microbiol.">
        <title>High frequency of phylogenetically diverse reductive dehalogenase-homologous genes in deep subseafloor sedimentary metagenomes.</title>
        <authorList>
            <person name="Kawai M."/>
            <person name="Futagami T."/>
            <person name="Toyoda A."/>
            <person name="Takaki Y."/>
            <person name="Nishi S."/>
            <person name="Hori S."/>
            <person name="Arai W."/>
            <person name="Tsubouchi T."/>
            <person name="Morono Y."/>
            <person name="Uchiyama I."/>
            <person name="Ito T."/>
            <person name="Fujiyama A."/>
            <person name="Inagaki F."/>
            <person name="Takami H."/>
        </authorList>
    </citation>
    <scope>NUCLEOTIDE SEQUENCE</scope>
    <source>
        <strain evidence="1">Expedition CK06-06</strain>
    </source>
</reference>
<dbReference type="AlphaFoldDB" id="X0WIS1"/>
<dbReference type="EMBL" id="BARS01042596">
    <property type="protein sequence ID" value="GAG30550.1"/>
    <property type="molecule type" value="Genomic_DNA"/>
</dbReference>
<gene>
    <name evidence="1" type="ORF">S01H1_64617</name>
</gene>
<name>X0WIS1_9ZZZZ</name>
<organism evidence="1">
    <name type="scientific">marine sediment metagenome</name>
    <dbReference type="NCBI Taxonomy" id="412755"/>
    <lineage>
        <taxon>unclassified sequences</taxon>
        <taxon>metagenomes</taxon>
        <taxon>ecological metagenomes</taxon>
    </lineage>
</organism>
<accession>X0WIS1</accession>
<proteinExistence type="predicted"/>
<comment type="caution">
    <text evidence="1">The sequence shown here is derived from an EMBL/GenBank/DDBJ whole genome shotgun (WGS) entry which is preliminary data.</text>
</comment>
<sequence length="111" mass="12787">MPTDADEQLWAARKMMGIPKTKHGKYCFPPGGFWVYGAECKYIVITQRTGMGFFRKATCLKNHELLKNIEGQTNVVHRPKKCDDYEISDCRLKDMTYFGINVDKKGKNYGL</sequence>
<evidence type="ECO:0000313" key="1">
    <source>
        <dbReference type="EMBL" id="GAG30550.1"/>
    </source>
</evidence>